<evidence type="ECO:0000313" key="3">
    <source>
        <dbReference type="EMBL" id="KAJ7729004.1"/>
    </source>
</evidence>
<dbReference type="EMBL" id="JARKIB010000168">
    <property type="protein sequence ID" value="KAJ7729004.1"/>
    <property type="molecule type" value="Genomic_DNA"/>
</dbReference>
<feature type="compositionally biased region" description="Low complexity" evidence="1">
    <location>
        <begin position="319"/>
        <end position="333"/>
    </location>
</feature>
<evidence type="ECO:0000313" key="4">
    <source>
        <dbReference type="Proteomes" id="UP001215598"/>
    </source>
</evidence>
<evidence type="ECO:0000256" key="1">
    <source>
        <dbReference type="SAM" id="MobiDB-lite"/>
    </source>
</evidence>
<keyword evidence="2" id="KW-1133">Transmembrane helix</keyword>
<evidence type="ECO:0000256" key="2">
    <source>
        <dbReference type="SAM" id="Phobius"/>
    </source>
</evidence>
<gene>
    <name evidence="3" type="ORF">B0H16DRAFT_1470191</name>
</gene>
<dbReference type="AlphaFoldDB" id="A0AAD7HV15"/>
<comment type="caution">
    <text evidence="3">The sequence shown here is derived from an EMBL/GenBank/DDBJ whole genome shotgun (WGS) entry which is preliminary data.</text>
</comment>
<feature type="transmembrane region" description="Helical" evidence="2">
    <location>
        <begin position="271"/>
        <end position="292"/>
    </location>
</feature>
<name>A0AAD7HV15_9AGAR</name>
<keyword evidence="4" id="KW-1185">Reference proteome</keyword>
<proteinExistence type="predicted"/>
<accession>A0AAD7HV15</accession>
<sequence>MAHTFGVNRDRNWLSRNEFLKDPCPLGTVSGFDHHAMQGRVTTTTTVFFLGRLYARSLAIHSTVDAPRPLVRGEAASIVFARAINHHQSVCAPSSSRSSLSSDFIWVVPQFAQSMVITTLASPPPSWQAGFRNISFNTSTSDIHVSANNCSHVDSFGITTTALVILECPYRWPMSIPADIHWLRVSVKADDRYGRDNRIPEPIPVLRGANLFGMVTWTKRKVRTQALWPAPTRAVRASSLTRLNEYGTATKLLQDTAAATVLSGLASFGGLWTFINTVFAFLLGANIVYFVFVPQATDRYPRSASCTPTPRVPSQCPGAPTTTSAATPRTRSANSGPLRRFKHMPVRNHPAPHPACRPSHPPRDPPSNFNPQDLARTALAVSRPAPPARCIKPAPAALLSRPARPDEHRARASRYARIYHLATLPSRSLVG</sequence>
<keyword evidence="2" id="KW-0812">Transmembrane</keyword>
<protein>
    <submittedName>
        <fullName evidence="3">Uncharacterized protein</fullName>
    </submittedName>
</protein>
<feature type="region of interest" description="Disordered" evidence="1">
    <location>
        <begin position="304"/>
        <end position="372"/>
    </location>
</feature>
<reference evidence="3" key="1">
    <citation type="submission" date="2023-03" db="EMBL/GenBank/DDBJ databases">
        <title>Massive genome expansion in bonnet fungi (Mycena s.s.) driven by repeated elements and novel gene families across ecological guilds.</title>
        <authorList>
            <consortium name="Lawrence Berkeley National Laboratory"/>
            <person name="Harder C.B."/>
            <person name="Miyauchi S."/>
            <person name="Viragh M."/>
            <person name="Kuo A."/>
            <person name="Thoen E."/>
            <person name="Andreopoulos B."/>
            <person name="Lu D."/>
            <person name="Skrede I."/>
            <person name="Drula E."/>
            <person name="Henrissat B."/>
            <person name="Morin E."/>
            <person name="Kohler A."/>
            <person name="Barry K."/>
            <person name="LaButti K."/>
            <person name="Morin E."/>
            <person name="Salamov A."/>
            <person name="Lipzen A."/>
            <person name="Mereny Z."/>
            <person name="Hegedus B."/>
            <person name="Baldrian P."/>
            <person name="Stursova M."/>
            <person name="Weitz H."/>
            <person name="Taylor A."/>
            <person name="Grigoriev I.V."/>
            <person name="Nagy L.G."/>
            <person name="Martin F."/>
            <person name="Kauserud H."/>
        </authorList>
    </citation>
    <scope>NUCLEOTIDE SEQUENCE</scope>
    <source>
        <strain evidence="3">CBHHK182m</strain>
    </source>
</reference>
<keyword evidence="2" id="KW-0472">Membrane</keyword>
<organism evidence="3 4">
    <name type="scientific">Mycena metata</name>
    <dbReference type="NCBI Taxonomy" id="1033252"/>
    <lineage>
        <taxon>Eukaryota</taxon>
        <taxon>Fungi</taxon>
        <taxon>Dikarya</taxon>
        <taxon>Basidiomycota</taxon>
        <taxon>Agaricomycotina</taxon>
        <taxon>Agaricomycetes</taxon>
        <taxon>Agaricomycetidae</taxon>
        <taxon>Agaricales</taxon>
        <taxon>Marasmiineae</taxon>
        <taxon>Mycenaceae</taxon>
        <taxon>Mycena</taxon>
    </lineage>
</organism>
<dbReference type="Proteomes" id="UP001215598">
    <property type="component" value="Unassembled WGS sequence"/>
</dbReference>